<evidence type="ECO:0000313" key="3">
    <source>
        <dbReference type="EMBL" id="MFC6787101.1"/>
    </source>
</evidence>
<protein>
    <recommendedName>
        <fullName evidence="2">DUF7979 domain-containing protein</fullName>
    </recommendedName>
</protein>
<reference evidence="3 4" key="1">
    <citation type="journal article" date="2019" name="Int. J. Syst. Evol. Microbiol.">
        <title>The Global Catalogue of Microorganisms (GCM) 10K type strain sequencing project: providing services to taxonomists for standard genome sequencing and annotation.</title>
        <authorList>
            <consortium name="The Broad Institute Genomics Platform"/>
            <consortium name="The Broad Institute Genome Sequencing Center for Infectious Disease"/>
            <person name="Wu L."/>
            <person name="Ma J."/>
        </authorList>
    </citation>
    <scope>NUCLEOTIDE SEQUENCE [LARGE SCALE GENOMIC DNA]</scope>
    <source>
        <strain evidence="3 4">SYNS20</strain>
    </source>
</reference>
<dbReference type="PROSITE" id="PS51257">
    <property type="entry name" value="PROKAR_LIPOPROTEIN"/>
    <property type="match status" value="1"/>
</dbReference>
<keyword evidence="4" id="KW-1185">Reference proteome</keyword>
<evidence type="ECO:0000313" key="4">
    <source>
        <dbReference type="Proteomes" id="UP001596443"/>
    </source>
</evidence>
<evidence type="ECO:0000256" key="1">
    <source>
        <dbReference type="SAM" id="MobiDB-lite"/>
    </source>
</evidence>
<dbReference type="Pfam" id="PF25934">
    <property type="entry name" value="DUF7979"/>
    <property type="match status" value="1"/>
</dbReference>
<dbReference type="EMBL" id="JBHSWX010000012">
    <property type="protein sequence ID" value="MFC6787101.1"/>
    <property type="molecule type" value="Genomic_DNA"/>
</dbReference>
<gene>
    <name evidence="3" type="ORF">ACFQFD_14185</name>
</gene>
<comment type="caution">
    <text evidence="3">The sequence shown here is derived from an EMBL/GenBank/DDBJ whole genome shotgun (WGS) entry which is preliminary data.</text>
</comment>
<feature type="domain" description="DUF7979" evidence="2">
    <location>
        <begin position="140"/>
        <end position="204"/>
    </location>
</feature>
<name>A0ABD5TCU4_9EURY</name>
<dbReference type="Proteomes" id="UP001596443">
    <property type="component" value="Unassembled WGS sequence"/>
</dbReference>
<sequence>MGPTRRRSLLAALGASAVAGCLGDGPTDSTDGSATDATDPDPSADSGDDASDVDTLRLAAADGLPTDRPIRVHPRPLARLLEGGAATDGLVRTTDSILLTGRPPLVSGEQTVYLASTEIEDGAYALDIDGGLLYEWLLGATAVEDPPTDAEVVAVDDLADDRRTLAVEAIEGGRATVEPQTPLGTWARRAFVGSYVRYQGTVYRGRERQQTDAAFFSNEVWYVASVTPTDDTATDAPTLHLDPLPQEARRVVDDLLGDWASALDPVEADVSDLDERSRRALAETDRLLTHVAAFEVATA</sequence>
<organism evidence="3 4">
    <name type="scientific">Halobaculum halobium</name>
    <dbReference type="NCBI Taxonomy" id="3032281"/>
    <lineage>
        <taxon>Archaea</taxon>
        <taxon>Methanobacteriati</taxon>
        <taxon>Methanobacteriota</taxon>
        <taxon>Stenosarchaea group</taxon>
        <taxon>Halobacteria</taxon>
        <taxon>Halobacteriales</taxon>
        <taxon>Haloferacaceae</taxon>
        <taxon>Halobaculum</taxon>
    </lineage>
</organism>
<dbReference type="AlphaFoldDB" id="A0ABD5TCU4"/>
<proteinExistence type="predicted"/>
<dbReference type="GeneID" id="81210211"/>
<dbReference type="RefSeq" id="WP_284061284.1">
    <property type="nucleotide sequence ID" value="NZ_CP126158.1"/>
</dbReference>
<feature type="region of interest" description="Disordered" evidence="1">
    <location>
        <begin position="20"/>
        <end position="51"/>
    </location>
</feature>
<dbReference type="InterPro" id="IPR058285">
    <property type="entry name" value="DUF7979"/>
</dbReference>
<evidence type="ECO:0000259" key="2">
    <source>
        <dbReference type="Pfam" id="PF25934"/>
    </source>
</evidence>
<feature type="compositionally biased region" description="Low complexity" evidence="1">
    <location>
        <begin position="20"/>
        <end position="45"/>
    </location>
</feature>
<accession>A0ABD5TCU4</accession>